<evidence type="ECO:0000313" key="2">
    <source>
        <dbReference type="EMBL" id="KAJ3713498.1"/>
    </source>
</evidence>
<proteinExistence type="predicted"/>
<name>A0AA38MUQ8_9AGAR</name>
<reference evidence="2" key="2">
    <citation type="journal article" date="2023" name="Proc. Natl. Acad. Sci. U.S.A.">
        <title>A global phylogenomic analysis of the shiitake genus Lentinula.</title>
        <authorList>
            <person name="Sierra-Patev S."/>
            <person name="Min B."/>
            <person name="Naranjo-Ortiz M."/>
            <person name="Looney B."/>
            <person name="Konkel Z."/>
            <person name="Slot J.C."/>
            <person name="Sakamoto Y."/>
            <person name="Steenwyk J.L."/>
            <person name="Rokas A."/>
            <person name="Carro J."/>
            <person name="Camarero S."/>
            <person name="Ferreira P."/>
            <person name="Molpeceres G."/>
            <person name="Ruiz-Duenas F.J."/>
            <person name="Serrano A."/>
            <person name="Henrissat B."/>
            <person name="Drula E."/>
            <person name="Hughes K.W."/>
            <person name="Mata J.L."/>
            <person name="Ishikawa N.K."/>
            <person name="Vargas-Isla R."/>
            <person name="Ushijima S."/>
            <person name="Smith C.A."/>
            <person name="Donoghue J."/>
            <person name="Ahrendt S."/>
            <person name="Andreopoulos W."/>
            <person name="He G."/>
            <person name="LaButti K."/>
            <person name="Lipzen A."/>
            <person name="Ng V."/>
            <person name="Riley R."/>
            <person name="Sandor L."/>
            <person name="Barry K."/>
            <person name="Martinez A.T."/>
            <person name="Xiao Y."/>
            <person name="Gibbons J.G."/>
            <person name="Terashima K."/>
            <person name="Grigoriev I.V."/>
            <person name="Hibbett D."/>
        </authorList>
    </citation>
    <scope>NUCLEOTIDE SEQUENCE</scope>
    <source>
        <strain evidence="2">ET3784</strain>
    </source>
</reference>
<gene>
    <name evidence="2" type="ORF">DFJ43DRAFT_1043965</name>
    <name evidence="1" type="ORF">DFJ43DRAFT_1044484</name>
</gene>
<protein>
    <submittedName>
        <fullName evidence="2">Uncharacterized protein</fullName>
    </submittedName>
</protein>
<comment type="caution">
    <text evidence="2">The sequence shown here is derived from an EMBL/GenBank/DDBJ whole genome shotgun (WGS) entry which is preliminary data.</text>
</comment>
<sequence>MPRYQPISCRASAYHFELDSLSIPQLPQSIQTPPTHRSLSNFTHRYIVMTSTKIEIFWAMTGSNGLLSRPSDAAIVRTVRNALSNRGSWNCPRGIPPVWVIACGPRGNHPHYTIRLFYPGSPFAAFTIHQRRSRHEFFASASHSFTFTAYNPLLIAEINL</sequence>
<dbReference type="Proteomes" id="UP001176059">
    <property type="component" value="Unassembled WGS sequence"/>
</dbReference>
<reference evidence="2" key="1">
    <citation type="submission" date="2022-08" db="EMBL/GenBank/DDBJ databases">
        <authorList>
            <consortium name="DOE Joint Genome Institute"/>
            <person name="Min B."/>
            <person name="Sierra-Patev S."/>
            <person name="Naranjo-Ortiz M."/>
            <person name="Looney B."/>
            <person name="Konkel Z."/>
            <person name="Slot J.C."/>
            <person name="Sakamoto Y."/>
            <person name="Steenwyk J.L."/>
            <person name="Rokas A."/>
            <person name="Carro J."/>
            <person name="Camarero S."/>
            <person name="Ferreira P."/>
            <person name="Molpeceres G."/>
            <person name="Ruiz-duenas F.J."/>
            <person name="Serrano A."/>
            <person name="Henrissat B."/>
            <person name="Drula E."/>
            <person name="Hughes K.W."/>
            <person name="Mata J.L."/>
            <person name="Ishikawa N.K."/>
            <person name="Vargas-Isla R."/>
            <person name="Ushijima S."/>
            <person name="Smith C.A."/>
            <person name="Ahrendt S."/>
            <person name="Andreopoulos W."/>
            <person name="He G."/>
            <person name="LaButti K."/>
            <person name="Lipzen A."/>
            <person name="Ng V."/>
            <person name="Riley R."/>
            <person name="Sandor L."/>
            <person name="Barry K."/>
            <person name="Martinez A.T."/>
            <person name="Xiao Y."/>
            <person name="Gibbons J.G."/>
            <person name="Terashima K."/>
            <person name="Hibbett D.S."/>
            <person name="Grigoriev I.V."/>
        </authorList>
    </citation>
    <scope>NUCLEOTIDE SEQUENCE</scope>
    <source>
        <strain evidence="2">ET3784</strain>
    </source>
</reference>
<dbReference type="EMBL" id="JANVFO010000098">
    <property type="protein sequence ID" value="KAJ3713498.1"/>
    <property type="molecule type" value="Genomic_DNA"/>
</dbReference>
<evidence type="ECO:0000313" key="1">
    <source>
        <dbReference type="EMBL" id="KAJ3710933.1"/>
    </source>
</evidence>
<keyword evidence="3" id="KW-1185">Reference proteome</keyword>
<dbReference type="EMBL" id="JANVFO010000127">
    <property type="protein sequence ID" value="KAJ3710933.1"/>
    <property type="molecule type" value="Genomic_DNA"/>
</dbReference>
<dbReference type="AlphaFoldDB" id="A0AA38MUQ8"/>
<organism evidence="2 3">
    <name type="scientific">Lentinula guzmanii</name>
    <dbReference type="NCBI Taxonomy" id="2804957"/>
    <lineage>
        <taxon>Eukaryota</taxon>
        <taxon>Fungi</taxon>
        <taxon>Dikarya</taxon>
        <taxon>Basidiomycota</taxon>
        <taxon>Agaricomycotina</taxon>
        <taxon>Agaricomycetes</taxon>
        <taxon>Agaricomycetidae</taxon>
        <taxon>Agaricales</taxon>
        <taxon>Marasmiineae</taxon>
        <taxon>Omphalotaceae</taxon>
        <taxon>Lentinula</taxon>
    </lineage>
</organism>
<accession>A0AA38MUQ8</accession>
<evidence type="ECO:0000313" key="3">
    <source>
        <dbReference type="Proteomes" id="UP001176059"/>
    </source>
</evidence>